<dbReference type="Pfam" id="PF15397">
    <property type="entry name" value="DUF4618"/>
    <property type="match status" value="1"/>
</dbReference>
<dbReference type="EMBL" id="KB201656">
    <property type="protein sequence ID" value="ESO95393.1"/>
    <property type="molecule type" value="Genomic_DNA"/>
</dbReference>
<evidence type="ECO:0000313" key="4">
    <source>
        <dbReference type="Proteomes" id="UP000030746"/>
    </source>
</evidence>
<accession>V3ZV84</accession>
<feature type="coiled-coil region" evidence="1">
    <location>
        <begin position="145"/>
        <end position="190"/>
    </location>
</feature>
<proteinExistence type="predicted"/>
<feature type="region of interest" description="Disordered" evidence="2">
    <location>
        <begin position="43"/>
        <end position="69"/>
    </location>
</feature>
<reference evidence="3 4" key="1">
    <citation type="journal article" date="2013" name="Nature">
        <title>Insights into bilaterian evolution from three spiralian genomes.</title>
        <authorList>
            <person name="Simakov O."/>
            <person name="Marletaz F."/>
            <person name="Cho S.J."/>
            <person name="Edsinger-Gonzales E."/>
            <person name="Havlak P."/>
            <person name="Hellsten U."/>
            <person name="Kuo D.H."/>
            <person name="Larsson T."/>
            <person name="Lv J."/>
            <person name="Arendt D."/>
            <person name="Savage R."/>
            <person name="Osoegawa K."/>
            <person name="de Jong P."/>
            <person name="Grimwood J."/>
            <person name="Chapman J.A."/>
            <person name="Shapiro H."/>
            <person name="Aerts A."/>
            <person name="Otillar R.P."/>
            <person name="Terry A.Y."/>
            <person name="Boore J.L."/>
            <person name="Grigoriev I.V."/>
            <person name="Lindberg D.R."/>
            <person name="Seaver E.C."/>
            <person name="Weisblat D.A."/>
            <person name="Putnam N.H."/>
            <person name="Rokhsar D.S."/>
        </authorList>
    </citation>
    <scope>NUCLEOTIDE SEQUENCE [LARGE SCALE GENOMIC DNA]</scope>
</reference>
<dbReference type="GeneID" id="20244272"/>
<protein>
    <submittedName>
        <fullName evidence="3">Uncharacterized protein</fullName>
    </submittedName>
</protein>
<keyword evidence="4" id="KW-1185">Reference proteome</keyword>
<dbReference type="STRING" id="225164.V3ZV84"/>
<dbReference type="PANTHER" id="PTHR28574">
    <property type="entry name" value="RIKEN CDNA 6820408C15"/>
    <property type="match status" value="1"/>
</dbReference>
<sequence length="347" mass="40448">MSAGWGRKAATRIDRTQFNNDELLKSLGSQFNVDFNNYDQWSRTSKSNAHDKSQCAKPSPPTEDDSTSFTVKRLKLKKQATEQENKEKELAQRIDILKVRIKSREKSCSDYQKRSKKYLDENRSRWGESVLRRYEKYRVGMATINSNFAKELDEALEDLQIAKLKVDSHLSALEKEGKILNEQLTEKQNELSVLVSYKDKEYPVKAMKIAGLNTEIENLKLTNDEDCAELEHIVNTELGKYEKNQTKVTNEVTRNVTEKAVKMMHPSLKDMALQNMVMLKEMEFHKQEQEELEEKSAKLQEEVQKLLKDKKSNVQYQMFPEFYPRKAKCTPDMDIVLDIDTQEFLPI</sequence>
<dbReference type="RefSeq" id="XP_009053902.1">
    <property type="nucleotide sequence ID" value="XM_009055654.1"/>
</dbReference>
<dbReference type="Proteomes" id="UP000030746">
    <property type="component" value="Unassembled WGS sequence"/>
</dbReference>
<feature type="coiled-coil region" evidence="1">
    <location>
        <begin position="275"/>
        <end position="309"/>
    </location>
</feature>
<feature type="coiled-coil region" evidence="1">
    <location>
        <begin position="71"/>
        <end position="100"/>
    </location>
</feature>
<dbReference type="OrthoDB" id="10003267at2759"/>
<dbReference type="KEGG" id="lgi:LOTGIDRAFT_178346"/>
<dbReference type="OMA" id="LWATPHH"/>
<dbReference type="InterPro" id="IPR029236">
    <property type="entry name" value="DUF4618"/>
</dbReference>
<keyword evidence="1" id="KW-0175">Coiled coil</keyword>
<dbReference type="PANTHER" id="PTHR28574:SF1">
    <property type="entry name" value="RIKEN CDNA 6820408C15 GENE"/>
    <property type="match status" value="1"/>
</dbReference>
<evidence type="ECO:0000256" key="1">
    <source>
        <dbReference type="SAM" id="Coils"/>
    </source>
</evidence>
<dbReference type="CTD" id="20244272"/>
<name>V3ZV84_LOTGI</name>
<evidence type="ECO:0000256" key="2">
    <source>
        <dbReference type="SAM" id="MobiDB-lite"/>
    </source>
</evidence>
<organism evidence="3 4">
    <name type="scientific">Lottia gigantea</name>
    <name type="common">Giant owl limpet</name>
    <dbReference type="NCBI Taxonomy" id="225164"/>
    <lineage>
        <taxon>Eukaryota</taxon>
        <taxon>Metazoa</taxon>
        <taxon>Spiralia</taxon>
        <taxon>Lophotrochozoa</taxon>
        <taxon>Mollusca</taxon>
        <taxon>Gastropoda</taxon>
        <taxon>Patellogastropoda</taxon>
        <taxon>Lottioidea</taxon>
        <taxon>Lottiidae</taxon>
        <taxon>Lottia</taxon>
    </lineage>
</organism>
<dbReference type="AlphaFoldDB" id="V3ZV84"/>
<gene>
    <name evidence="3" type="ORF">LOTGIDRAFT_178346</name>
</gene>
<evidence type="ECO:0000313" key="3">
    <source>
        <dbReference type="EMBL" id="ESO95393.1"/>
    </source>
</evidence>
<dbReference type="HOGENOM" id="CLU_068755_0_0_1"/>